<keyword evidence="2" id="KW-1185">Reference proteome</keyword>
<organism evidence="1 2">
    <name type="scientific">Saitozyma podzolica</name>
    <dbReference type="NCBI Taxonomy" id="1890683"/>
    <lineage>
        <taxon>Eukaryota</taxon>
        <taxon>Fungi</taxon>
        <taxon>Dikarya</taxon>
        <taxon>Basidiomycota</taxon>
        <taxon>Agaricomycotina</taxon>
        <taxon>Tremellomycetes</taxon>
        <taxon>Tremellales</taxon>
        <taxon>Trimorphomycetaceae</taxon>
        <taxon>Saitozyma</taxon>
    </lineage>
</organism>
<dbReference type="AlphaFoldDB" id="A0A427YHP2"/>
<accession>A0A427YHP2</accession>
<proteinExistence type="predicted"/>
<evidence type="ECO:0000313" key="2">
    <source>
        <dbReference type="Proteomes" id="UP000279259"/>
    </source>
</evidence>
<dbReference type="OrthoDB" id="2423701at2759"/>
<dbReference type="EMBL" id="RSCD01000010">
    <property type="protein sequence ID" value="RSH90474.1"/>
    <property type="molecule type" value="Genomic_DNA"/>
</dbReference>
<gene>
    <name evidence="1" type="ORF">EHS25_001079</name>
</gene>
<protein>
    <submittedName>
        <fullName evidence="1">Uncharacterized protein</fullName>
    </submittedName>
</protein>
<name>A0A427YHP2_9TREE</name>
<sequence length="263" mass="30287">MLEFEDLSVILTPADLMQKHEPELWDLISTEVKPRTATTRQVLGDYFDSVWQPNVTMVDLDWERKREDGSAPFVGFTPDDVVRDLFVSIPAHFLKRGPGLLNHLRSFFWLIGPPAVMMQQRLVVEIVVGDMVDTFERLRYGLLRQDWKAVQKLDPAKFPQVYDSIGMSNIPDYIGGPLTTFLHGWPLLRDQKVSRMRSYVISNAPVWKTHSAFLAEYLLLAKREQIHSHLRTVLKPHSLETEQDNWGRIVNGGGVVMAAGYWW</sequence>
<reference evidence="1 2" key="1">
    <citation type="submission" date="2018-11" db="EMBL/GenBank/DDBJ databases">
        <title>Genome sequence of Saitozyma podzolica DSM 27192.</title>
        <authorList>
            <person name="Aliyu H."/>
            <person name="Gorte O."/>
            <person name="Ochsenreither K."/>
        </authorList>
    </citation>
    <scope>NUCLEOTIDE SEQUENCE [LARGE SCALE GENOMIC DNA]</scope>
    <source>
        <strain evidence="1 2">DSM 27192</strain>
    </source>
</reference>
<evidence type="ECO:0000313" key="1">
    <source>
        <dbReference type="EMBL" id="RSH90474.1"/>
    </source>
</evidence>
<dbReference type="Proteomes" id="UP000279259">
    <property type="component" value="Unassembled WGS sequence"/>
</dbReference>
<comment type="caution">
    <text evidence="1">The sequence shown here is derived from an EMBL/GenBank/DDBJ whole genome shotgun (WGS) entry which is preliminary data.</text>
</comment>